<feature type="region of interest" description="Disordered" evidence="2">
    <location>
        <begin position="475"/>
        <end position="504"/>
    </location>
</feature>
<dbReference type="Pfam" id="PF09479">
    <property type="entry name" value="Flg_new"/>
    <property type="match status" value="3"/>
</dbReference>
<evidence type="ECO:0000256" key="2">
    <source>
        <dbReference type="SAM" id="MobiDB-lite"/>
    </source>
</evidence>
<dbReference type="Gene3D" id="2.60.40.4270">
    <property type="entry name" value="Listeria-Bacteroides repeat domain"/>
    <property type="match status" value="3"/>
</dbReference>
<dbReference type="EMBL" id="CYXY01000007">
    <property type="protein sequence ID" value="CUM92246.1"/>
    <property type="molecule type" value="Genomic_DNA"/>
</dbReference>
<gene>
    <name evidence="3" type="ORF">ERS852571_01396</name>
</gene>
<dbReference type="InterPro" id="IPR013378">
    <property type="entry name" value="InlB-like_B-rpt"/>
</dbReference>
<protein>
    <submittedName>
        <fullName evidence="3">Repeat</fullName>
    </submittedName>
</protein>
<dbReference type="AlphaFoldDB" id="A0A173SQI2"/>
<evidence type="ECO:0000313" key="4">
    <source>
        <dbReference type="Proteomes" id="UP000095553"/>
    </source>
</evidence>
<evidence type="ECO:0000256" key="1">
    <source>
        <dbReference type="ARBA" id="ARBA00004196"/>
    </source>
</evidence>
<dbReference type="Proteomes" id="UP000095553">
    <property type="component" value="Unassembled WGS sequence"/>
</dbReference>
<dbReference type="InterPro" id="IPR042229">
    <property type="entry name" value="Listeria/Bacterioides_rpt_sf"/>
</dbReference>
<dbReference type="GO" id="GO:0030313">
    <property type="term" value="C:cell envelope"/>
    <property type="evidence" value="ECO:0007669"/>
    <property type="project" value="UniProtKB-SubCell"/>
</dbReference>
<evidence type="ECO:0000313" key="3">
    <source>
        <dbReference type="EMBL" id="CUM92246.1"/>
    </source>
</evidence>
<comment type="subcellular location">
    <subcellularLocation>
        <location evidence="1">Cell envelope</location>
    </subcellularLocation>
</comment>
<organism evidence="3 4">
    <name type="scientific">Anaerostipes hadrus</name>
    <dbReference type="NCBI Taxonomy" id="649756"/>
    <lineage>
        <taxon>Bacteria</taxon>
        <taxon>Bacillati</taxon>
        <taxon>Bacillota</taxon>
        <taxon>Clostridia</taxon>
        <taxon>Lachnospirales</taxon>
        <taxon>Lachnospiraceae</taxon>
        <taxon>Anaerostipes</taxon>
    </lineage>
</organism>
<proteinExistence type="predicted"/>
<sequence>MKKHNSYIWSARNKIVLCLIAVISLTSGMMLNYMKNAHAWNQEGKDRTSSKSWPDNNCFTYFQVEGPWGTSTIHCKIRQNDNTDYNNDNFNNARRTLSIEEAGVDGKNPYGLSFANSKPTTYKNPDGNYTLFDVKIKYNCPAHYYHSSQSLDAPSATSDNFAVSGTAGHNKSDHQVTTTIKMSIYNTGVTTYKVKNKVYRRYKNCKATVRLWSRDKYKVSYNGNGGSVNQSEKEFYDGDNFTFPSASRKGYTLNGWYDNKHQMWSNTGWVVCGENYVETAQWTANQYNVFFDDNGADSGNVSDSTATYDSNFTLPESGYKKKGYKFLGWSTDKNATSPQYTAGQTFTYRTDGDTVFYAVWAKSDFEVKFHGNGSSAADYTADLTYNKSVSLPKNVFERPGYTFIGWVEDPTRDTVQPDYTDGQAVKDLCEPGETYHLYAIWKKSDGSFETKNIIHDDKMFLGDVNLTGQNGTGYSNANIDSKSAHIDKEDDPGYFTDRYGSNNN</sequence>
<dbReference type="NCBIfam" id="TIGR02543">
    <property type="entry name" value="List_Bact_rpt"/>
    <property type="match status" value="1"/>
</dbReference>
<dbReference type="RefSeq" id="WP_055072751.1">
    <property type="nucleotide sequence ID" value="NZ_CYXY01000007.1"/>
</dbReference>
<name>A0A173SQI2_ANAHA</name>
<accession>A0A173SQI2</accession>
<reference evidence="3 4" key="1">
    <citation type="submission" date="2015-09" db="EMBL/GenBank/DDBJ databases">
        <authorList>
            <consortium name="Pathogen Informatics"/>
        </authorList>
    </citation>
    <scope>NUCLEOTIDE SEQUENCE [LARGE SCALE GENOMIC DNA]</scope>
    <source>
        <strain evidence="3 4">2789STDY5834959</strain>
    </source>
</reference>